<reference evidence="11 12" key="1">
    <citation type="journal article" date="2023" name="G3 (Bethesda)">
        <title>A chromosome-level genome assembly of Zasmidium syzygii isolated from banana leaves.</title>
        <authorList>
            <person name="van Westerhoven A.C."/>
            <person name="Mehrabi R."/>
            <person name="Talebi R."/>
            <person name="Steentjes M.B.F."/>
            <person name="Corcolon B."/>
            <person name="Chong P.A."/>
            <person name="Kema G.H.J."/>
            <person name="Seidl M.F."/>
        </authorList>
    </citation>
    <scope>NUCLEOTIDE SEQUENCE [LARGE SCALE GENOMIC DNA]</scope>
    <source>
        <strain evidence="11 12">P124</strain>
    </source>
</reference>
<proteinExistence type="inferred from homology"/>
<sequence length="284" mass="30761">MKLFLTLAAVAASIVSAEYAQCGTPSPSKEHRAILNAAARAASDARKAIFSNQTLRVVDTYVHVVTTSNKTGQYSQDLVNAQIRVLNEKYVPLNAQFNLAATTFTANTSWATAAMGSREEYEMKAALRQGSYGTLNLYFVSDLPGGYLGFCDMAVSDPNADGVVLSGCMILADTMPGGGYPYYNMGYVAVHEVGHWFGLMHVFEGDRDHPCSGPGDEIDDTPIQLRPTVGGCSATTLQDSCPNQPGYDSTDNFMSYNIDECMSRFTPDQIKRATSLFDSFRAGK</sequence>
<feature type="domain" description="Peptidase M43 pregnancy-associated plasma-A" evidence="10">
    <location>
        <begin position="184"/>
        <end position="274"/>
    </location>
</feature>
<keyword evidence="12" id="KW-1185">Reference proteome</keyword>
<protein>
    <recommendedName>
        <fullName evidence="10">Peptidase M43 pregnancy-associated plasma-A domain-containing protein</fullName>
    </recommendedName>
</protein>
<name>A0ABR0E975_ZASCE</name>
<dbReference type="InterPro" id="IPR024079">
    <property type="entry name" value="MetalloPept_cat_dom_sf"/>
</dbReference>
<dbReference type="PANTHER" id="PTHR47466:SF1">
    <property type="entry name" value="METALLOPROTEASE MEP1 (AFU_ORTHOLOGUE AFUA_1G07730)-RELATED"/>
    <property type="match status" value="1"/>
</dbReference>
<dbReference type="CDD" id="cd04275">
    <property type="entry name" value="ZnMc_pappalysin_like"/>
    <property type="match status" value="1"/>
</dbReference>
<organism evidence="11 12">
    <name type="scientific">Zasmidium cellare</name>
    <name type="common">Wine cellar mold</name>
    <name type="synonym">Racodium cellare</name>
    <dbReference type="NCBI Taxonomy" id="395010"/>
    <lineage>
        <taxon>Eukaryota</taxon>
        <taxon>Fungi</taxon>
        <taxon>Dikarya</taxon>
        <taxon>Ascomycota</taxon>
        <taxon>Pezizomycotina</taxon>
        <taxon>Dothideomycetes</taxon>
        <taxon>Dothideomycetidae</taxon>
        <taxon>Mycosphaerellales</taxon>
        <taxon>Mycosphaerellaceae</taxon>
        <taxon>Zasmidium</taxon>
    </lineage>
</organism>
<dbReference type="Proteomes" id="UP001305779">
    <property type="component" value="Unassembled WGS sequence"/>
</dbReference>
<gene>
    <name evidence="11" type="ORF">PRZ48_010644</name>
</gene>
<dbReference type="EMBL" id="JAXOVC010000008">
    <property type="protein sequence ID" value="KAK4497988.1"/>
    <property type="molecule type" value="Genomic_DNA"/>
</dbReference>
<dbReference type="Pfam" id="PF05572">
    <property type="entry name" value="Peptidase_M43"/>
    <property type="match status" value="1"/>
</dbReference>
<keyword evidence="3" id="KW-0479">Metal-binding</keyword>
<evidence type="ECO:0000256" key="5">
    <source>
        <dbReference type="ARBA" id="ARBA00022801"/>
    </source>
</evidence>
<keyword evidence="2" id="KW-0645">Protease</keyword>
<evidence type="ECO:0000256" key="1">
    <source>
        <dbReference type="ARBA" id="ARBA00008721"/>
    </source>
</evidence>
<keyword evidence="4 9" id="KW-0732">Signal</keyword>
<keyword evidence="8" id="KW-1015">Disulfide bond</keyword>
<dbReference type="InterPro" id="IPR008754">
    <property type="entry name" value="Peptidase_M43"/>
</dbReference>
<accession>A0ABR0E975</accession>
<dbReference type="SUPFAM" id="SSF55486">
    <property type="entry name" value="Metalloproteases ('zincins'), catalytic domain"/>
    <property type="match status" value="1"/>
</dbReference>
<evidence type="ECO:0000313" key="12">
    <source>
        <dbReference type="Proteomes" id="UP001305779"/>
    </source>
</evidence>
<keyword evidence="7" id="KW-0482">Metalloprotease</keyword>
<evidence type="ECO:0000256" key="2">
    <source>
        <dbReference type="ARBA" id="ARBA00022670"/>
    </source>
</evidence>
<keyword evidence="5" id="KW-0378">Hydrolase</keyword>
<evidence type="ECO:0000259" key="10">
    <source>
        <dbReference type="Pfam" id="PF05572"/>
    </source>
</evidence>
<evidence type="ECO:0000313" key="11">
    <source>
        <dbReference type="EMBL" id="KAK4497988.1"/>
    </source>
</evidence>
<feature type="signal peptide" evidence="9">
    <location>
        <begin position="1"/>
        <end position="17"/>
    </location>
</feature>
<dbReference type="PANTHER" id="PTHR47466">
    <property type="match status" value="1"/>
</dbReference>
<evidence type="ECO:0000256" key="6">
    <source>
        <dbReference type="ARBA" id="ARBA00022833"/>
    </source>
</evidence>
<evidence type="ECO:0000256" key="9">
    <source>
        <dbReference type="SAM" id="SignalP"/>
    </source>
</evidence>
<keyword evidence="6" id="KW-0862">Zinc</keyword>
<evidence type="ECO:0000256" key="3">
    <source>
        <dbReference type="ARBA" id="ARBA00022723"/>
    </source>
</evidence>
<evidence type="ECO:0000256" key="4">
    <source>
        <dbReference type="ARBA" id="ARBA00022729"/>
    </source>
</evidence>
<evidence type="ECO:0000256" key="7">
    <source>
        <dbReference type="ARBA" id="ARBA00023049"/>
    </source>
</evidence>
<comment type="caution">
    <text evidence="11">The sequence shown here is derived from an EMBL/GenBank/DDBJ whole genome shotgun (WGS) entry which is preliminary data.</text>
</comment>
<dbReference type="Gene3D" id="3.40.390.10">
    <property type="entry name" value="Collagenase (Catalytic Domain)"/>
    <property type="match status" value="1"/>
</dbReference>
<evidence type="ECO:0000256" key="8">
    <source>
        <dbReference type="ARBA" id="ARBA00023157"/>
    </source>
</evidence>
<comment type="similarity">
    <text evidence="1">Belongs to the peptidase M43B family.</text>
</comment>
<feature type="chain" id="PRO_5046183686" description="Peptidase M43 pregnancy-associated plasma-A domain-containing protein" evidence="9">
    <location>
        <begin position="18"/>
        <end position="284"/>
    </location>
</feature>